<dbReference type="AlphaFoldDB" id="A0AAW2Z078"/>
<proteinExistence type="predicted"/>
<gene>
    <name evidence="1" type="ORF">AKO1_013061</name>
</gene>
<accession>A0AAW2Z078</accession>
<dbReference type="Proteomes" id="UP001431209">
    <property type="component" value="Unassembled WGS sequence"/>
</dbReference>
<comment type="caution">
    <text evidence="1">The sequence shown here is derived from an EMBL/GenBank/DDBJ whole genome shotgun (WGS) entry which is preliminary data.</text>
</comment>
<reference evidence="1 2" key="1">
    <citation type="submission" date="2024-03" db="EMBL/GenBank/DDBJ databases">
        <title>The Acrasis kona genome and developmental transcriptomes reveal deep origins of eukaryotic multicellular pathways.</title>
        <authorList>
            <person name="Sheikh S."/>
            <person name="Fu C.-J."/>
            <person name="Brown M.W."/>
            <person name="Baldauf S.L."/>
        </authorList>
    </citation>
    <scope>NUCLEOTIDE SEQUENCE [LARGE SCALE GENOMIC DNA]</scope>
    <source>
        <strain evidence="1 2">ATCC MYA-3509</strain>
    </source>
</reference>
<evidence type="ECO:0000313" key="2">
    <source>
        <dbReference type="Proteomes" id="UP001431209"/>
    </source>
</evidence>
<organism evidence="1 2">
    <name type="scientific">Acrasis kona</name>
    <dbReference type="NCBI Taxonomy" id="1008807"/>
    <lineage>
        <taxon>Eukaryota</taxon>
        <taxon>Discoba</taxon>
        <taxon>Heterolobosea</taxon>
        <taxon>Tetramitia</taxon>
        <taxon>Eutetramitia</taxon>
        <taxon>Acrasidae</taxon>
        <taxon>Acrasis</taxon>
    </lineage>
</organism>
<evidence type="ECO:0000313" key="1">
    <source>
        <dbReference type="EMBL" id="KAL0482400.1"/>
    </source>
</evidence>
<protein>
    <submittedName>
        <fullName evidence="1">Vacuolar protein sorting-associated protein Vps13</fullName>
    </submittedName>
</protein>
<dbReference type="EMBL" id="JAOPGA020000847">
    <property type="protein sequence ID" value="KAL0482400.1"/>
    <property type="molecule type" value="Genomic_DNA"/>
</dbReference>
<sequence length="219" mass="24806">MSLKKPTQVSDFFKSLIDLEEEIETETSKLLNKENCTGGQIDFIQFARTHVSELEVKCAILESYTSVKKEGLDLSLSNILSVCNSIYSENELSIQRMSSKKHKEATFVPFTPRKQPEQGPKIVYEISLPSQMAFINQSELDSLPSYIIHQIPSLEVLNGCVEVIRTIGDKITQSELKKHLKVHNEDGRLRAFLLALLKLNRFSGTSKESTSNELTYHVK</sequence>
<name>A0AAW2Z078_9EUKA</name>
<keyword evidence="2" id="KW-1185">Reference proteome</keyword>